<dbReference type="InterPro" id="IPR006860">
    <property type="entry name" value="FecR"/>
</dbReference>
<dbReference type="Gene3D" id="2.60.120.1440">
    <property type="match status" value="1"/>
</dbReference>
<feature type="domain" description="Protein FecR C-terminal" evidence="2">
    <location>
        <begin position="282"/>
        <end position="349"/>
    </location>
</feature>
<sequence>MYPPPEQFSTVDDFLENDAFRAWVWERRPEDQVYWQQWLAQYPEKRDLYEQAVATLLVIQGQRIELSDQQIKDNKDEILAQLSPPTTFVRQLWQWGRWAAAAAVIGIVIWWQSSQSDSGQYVSITERNTPQLKEQEWKIVKNVTGQSLVVLLPDNSSVLLSTGSQLRFHKQDNHKLREVYLQGEGFFEVTKNPAKPFLVYTNSLTTKVLGTSFQVRSFAKETSSFVKVKTGKVSVTPVDAPDQSVLLVKNEQLNLETRTEKVVKHDIVPSKESSSAIINQQFSFEFTPIPDVFAQLESSYHMPIQYDRNMLTNCTFTGQLNDVPFLEKIRLICLTIEATYEIVDNQLIIQSHGCN</sequence>
<feature type="domain" description="FecR protein" evidence="1">
    <location>
        <begin position="144"/>
        <end position="233"/>
    </location>
</feature>
<dbReference type="Pfam" id="PF04773">
    <property type="entry name" value="FecR"/>
    <property type="match status" value="1"/>
</dbReference>
<reference evidence="3" key="1">
    <citation type="submission" date="2020-09" db="EMBL/GenBank/DDBJ databases">
        <authorList>
            <person name="Kim M.K."/>
        </authorList>
    </citation>
    <scope>NUCLEOTIDE SEQUENCE</scope>
    <source>
        <strain evidence="3">BT702</strain>
    </source>
</reference>
<dbReference type="PANTHER" id="PTHR30273">
    <property type="entry name" value="PERIPLASMIC SIGNAL SENSOR AND SIGMA FACTOR ACTIVATOR FECR-RELATED"/>
    <property type="match status" value="1"/>
</dbReference>
<protein>
    <submittedName>
        <fullName evidence="3">FecR family protein</fullName>
    </submittedName>
</protein>
<gene>
    <name evidence="3" type="ORF">IC229_05505</name>
</gene>
<dbReference type="Gene3D" id="3.55.50.30">
    <property type="match status" value="1"/>
</dbReference>
<dbReference type="InterPro" id="IPR012373">
    <property type="entry name" value="Ferrdict_sens_TM"/>
</dbReference>
<dbReference type="GO" id="GO:0016989">
    <property type="term" value="F:sigma factor antagonist activity"/>
    <property type="evidence" value="ECO:0007669"/>
    <property type="project" value="TreeGrafter"/>
</dbReference>
<evidence type="ECO:0000259" key="1">
    <source>
        <dbReference type="Pfam" id="PF04773"/>
    </source>
</evidence>
<name>A0A926XUW9_9BACT</name>
<dbReference type="Proteomes" id="UP000598820">
    <property type="component" value="Unassembled WGS sequence"/>
</dbReference>
<dbReference type="AlphaFoldDB" id="A0A926XUW9"/>
<proteinExistence type="predicted"/>
<organism evidence="3 4">
    <name type="scientific">Spirosoma profusum</name>
    <dbReference type="NCBI Taxonomy" id="2771354"/>
    <lineage>
        <taxon>Bacteria</taxon>
        <taxon>Pseudomonadati</taxon>
        <taxon>Bacteroidota</taxon>
        <taxon>Cytophagia</taxon>
        <taxon>Cytophagales</taxon>
        <taxon>Cytophagaceae</taxon>
        <taxon>Spirosoma</taxon>
    </lineage>
</organism>
<dbReference type="RefSeq" id="WP_190885936.1">
    <property type="nucleotide sequence ID" value="NZ_JACWZY010000003.1"/>
</dbReference>
<evidence type="ECO:0000313" key="4">
    <source>
        <dbReference type="Proteomes" id="UP000598820"/>
    </source>
</evidence>
<evidence type="ECO:0000259" key="2">
    <source>
        <dbReference type="Pfam" id="PF16344"/>
    </source>
</evidence>
<comment type="caution">
    <text evidence="3">The sequence shown here is derived from an EMBL/GenBank/DDBJ whole genome shotgun (WGS) entry which is preliminary data.</text>
</comment>
<dbReference type="InterPro" id="IPR032508">
    <property type="entry name" value="FecR_C"/>
</dbReference>
<accession>A0A926XUW9</accession>
<dbReference type="Pfam" id="PF16344">
    <property type="entry name" value="FecR_C"/>
    <property type="match status" value="1"/>
</dbReference>
<dbReference type="PIRSF" id="PIRSF018266">
    <property type="entry name" value="FecR"/>
    <property type="match status" value="1"/>
</dbReference>
<dbReference type="PANTHER" id="PTHR30273:SF2">
    <property type="entry name" value="PROTEIN FECR"/>
    <property type="match status" value="1"/>
</dbReference>
<dbReference type="EMBL" id="JACWZY010000003">
    <property type="protein sequence ID" value="MBD2700081.1"/>
    <property type="molecule type" value="Genomic_DNA"/>
</dbReference>
<evidence type="ECO:0000313" key="3">
    <source>
        <dbReference type="EMBL" id="MBD2700081.1"/>
    </source>
</evidence>
<keyword evidence="4" id="KW-1185">Reference proteome</keyword>